<feature type="domain" description="HAMP" evidence="9">
    <location>
        <begin position="214"/>
        <end position="266"/>
    </location>
</feature>
<reference evidence="10 11" key="1">
    <citation type="submission" date="2018-10" db="EMBL/GenBank/DDBJ databases">
        <title>Genome Sequence of Cohnella sp.</title>
        <authorList>
            <person name="Srinivasan S."/>
            <person name="Kim M.K."/>
        </authorList>
    </citation>
    <scope>NUCLEOTIDE SEQUENCE [LARGE SCALE GENOMIC DNA]</scope>
    <source>
        <strain evidence="10 11">18JY8-7</strain>
    </source>
</reference>
<dbReference type="FunFam" id="1.10.287.950:FF:000001">
    <property type="entry name" value="Methyl-accepting chemotaxis sensory transducer"/>
    <property type="match status" value="1"/>
</dbReference>
<keyword evidence="3 7" id="KW-0472">Membrane</keyword>
<protein>
    <submittedName>
        <fullName evidence="10">Methyl-accepting chemotaxis protein</fullName>
    </submittedName>
</protein>
<dbReference type="Gene3D" id="1.10.287.950">
    <property type="entry name" value="Methyl-accepting chemotaxis protein"/>
    <property type="match status" value="1"/>
</dbReference>
<dbReference type="SUPFAM" id="SSF58104">
    <property type="entry name" value="Methyl-accepting chemotaxis protein (MCP) signaling domain"/>
    <property type="match status" value="1"/>
</dbReference>
<comment type="similarity">
    <text evidence="5">Belongs to the methyl-accepting chemotaxis (MCP) protein family.</text>
</comment>
<dbReference type="GO" id="GO:0005886">
    <property type="term" value="C:plasma membrane"/>
    <property type="evidence" value="ECO:0007669"/>
    <property type="project" value="UniProtKB-SubCell"/>
</dbReference>
<feature type="transmembrane region" description="Helical" evidence="7">
    <location>
        <begin position="13"/>
        <end position="32"/>
    </location>
</feature>
<feature type="transmembrane region" description="Helical" evidence="7">
    <location>
        <begin position="194"/>
        <end position="213"/>
    </location>
</feature>
<dbReference type="AlphaFoldDB" id="A0A3G3JVI4"/>
<accession>A0A3G3JVI4</accession>
<dbReference type="SMART" id="SM00283">
    <property type="entry name" value="MA"/>
    <property type="match status" value="1"/>
</dbReference>
<dbReference type="PROSITE" id="PS50885">
    <property type="entry name" value="HAMP"/>
    <property type="match status" value="1"/>
</dbReference>
<dbReference type="SMART" id="SM00304">
    <property type="entry name" value="HAMP"/>
    <property type="match status" value="1"/>
</dbReference>
<dbReference type="InterPro" id="IPR004090">
    <property type="entry name" value="Chemotax_Me-accpt_rcpt"/>
</dbReference>
<evidence type="ECO:0000256" key="2">
    <source>
        <dbReference type="ARBA" id="ARBA00022475"/>
    </source>
</evidence>
<evidence type="ECO:0000313" key="10">
    <source>
        <dbReference type="EMBL" id="AYQ72242.1"/>
    </source>
</evidence>
<keyword evidence="4 6" id="KW-0807">Transducer</keyword>
<dbReference type="Pfam" id="PF00015">
    <property type="entry name" value="MCPsignal"/>
    <property type="match status" value="1"/>
</dbReference>
<proteinExistence type="inferred from homology"/>
<dbReference type="Pfam" id="PF00672">
    <property type="entry name" value="HAMP"/>
    <property type="match status" value="1"/>
</dbReference>
<dbReference type="CDD" id="cd06225">
    <property type="entry name" value="HAMP"/>
    <property type="match status" value="1"/>
</dbReference>
<dbReference type="PROSITE" id="PS50111">
    <property type="entry name" value="CHEMOTAXIS_TRANSDUC_2"/>
    <property type="match status" value="1"/>
</dbReference>
<dbReference type="InterPro" id="IPR003660">
    <property type="entry name" value="HAMP_dom"/>
</dbReference>
<dbReference type="Pfam" id="PF12729">
    <property type="entry name" value="4HB_MCP_1"/>
    <property type="match status" value="1"/>
</dbReference>
<evidence type="ECO:0000259" key="9">
    <source>
        <dbReference type="PROSITE" id="PS50885"/>
    </source>
</evidence>
<evidence type="ECO:0000256" key="4">
    <source>
        <dbReference type="ARBA" id="ARBA00023224"/>
    </source>
</evidence>
<comment type="subcellular location">
    <subcellularLocation>
        <location evidence="1">Cell membrane</location>
    </subcellularLocation>
</comment>
<feature type="domain" description="Methyl-accepting transducer" evidence="8">
    <location>
        <begin position="271"/>
        <end position="514"/>
    </location>
</feature>
<evidence type="ECO:0000259" key="8">
    <source>
        <dbReference type="PROSITE" id="PS50111"/>
    </source>
</evidence>
<dbReference type="GO" id="GO:0004888">
    <property type="term" value="F:transmembrane signaling receptor activity"/>
    <property type="evidence" value="ECO:0007669"/>
    <property type="project" value="InterPro"/>
</dbReference>
<dbReference type="InterPro" id="IPR004089">
    <property type="entry name" value="MCPsignal_dom"/>
</dbReference>
<keyword evidence="2" id="KW-1003">Cell membrane</keyword>
<evidence type="ECO:0000256" key="5">
    <source>
        <dbReference type="ARBA" id="ARBA00029447"/>
    </source>
</evidence>
<dbReference type="CDD" id="cd11386">
    <property type="entry name" value="MCP_signal"/>
    <property type="match status" value="1"/>
</dbReference>
<evidence type="ECO:0000313" key="11">
    <source>
        <dbReference type="Proteomes" id="UP000269097"/>
    </source>
</evidence>
<evidence type="ECO:0000256" key="7">
    <source>
        <dbReference type="SAM" id="Phobius"/>
    </source>
</evidence>
<dbReference type="EMBL" id="CP033433">
    <property type="protein sequence ID" value="AYQ72242.1"/>
    <property type="molecule type" value="Genomic_DNA"/>
</dbReference>
<keyword evidence="7" id="KW-0812">Transmembrane</keyword>
<organism evidence="10 11">
    <name type="scientific">Cohnella candidum</name>
    <dbReference type="NCBI Taxonomy" id="2674991"/>
    <lineage>
        <taxon>Bacteria</taxon>
        <taxon>Bacillati</taxon>
        <taxon>Bacillota</taxon>
        <taxon>Bacilli</taxon>
        <taxon>Bacillales</taxon>
        <taxon>Paenibacillaceae</taxon>
        <taxon>Cohnella</taxon>
    </lineage>
</organism>
<dbReference type="GO" id="GO:0007165">
    <property type="term" value="P:signal transduction"/>
    <property type="evidence" value="ECO:0007669"/>
    <property type="project" value="UniProtKB-KW"/>
</dbReference>
<dbReference type="KEGG" id="coh:EAV92_06465"/>
<keyword evidence="11" id="KW-1185">Reference proteome</keyword>
<dbReference type="PANTHER" id="PTHR32089:SF112">
    <property type="entry name" value="LYSOZYME-LIKE PROTEIN-RELATED"/>
    <property type="match status" value="1"/>
</dbReference>
<dbReference type="PRINTS" id="PR00260">
    <property type="entry name" value="CHEMTRNSDUCR"/>
</dbReference>
<dbReference type="GO" id="GO:0006935">
    <property type="term" value="P:chemotaxis"/>
    <property type="evidence" value="ECO:0007669"/>
    <property type="project" value="InterPro"/>
</dbReference>
<evidence type="ECO:0000256" key="3">
    <source>
        <dbReference type="ARBA" id="ARBA00023136"/>
    </source>
</evidence>
<keyword evidence="7" id="KW-1133">Transmembrane helix</keyword>
<gene>
    <name evidence="10" type="ORF">EAV92_06465</name>
</gene>
<sequence>MKWFYDLKTSMKLVSAFLVMAIILAFVGLYGLNNLGKIDRSLTDMYNSNLLPVADLTSSQAIYQELRVAIRDHSFVARTEQENLQYEDQVKSLQEELLARVDKFRPMATTSREQELMKEFDSAWQKYAQTLQKGIELNNANDEEHFVELLKGDMKDAGDQVQKALDGMASFNIDEANRASANGKALYSTSRNTTIAIIVVAVLLSIAFGYFIARIIARPLGRTVELVGKVSQGDLRDTLDIRTKDEVGALASSINVMIENLRSTVGGIQASAESVAAASQQISASTEEVASGSVSQANAAQMMTELFQKLSSAIGSVAKSAEQASELSNRTMSIAEDGGQVVRSSIEGMEVMNEQIAKLEQDSNRIGDIIEVIDDIAEQTNLLALNAAIEAARAGDQGRGFAVVADEVRKLAERSGEATKQITAIIKGMQENTRQSVKAVSEGVVTSRKTGEAFQLIVERVNESAGKVGEIAAASEEQAAQSSEVMFSIESISAATEEAAASSEQTASTAQSLSHLAEELNRSVSMFRIR</sequence>
<evidence type="ECO:0000256" key="6">
    <source>
        <dbReference type="PROSITE-ProRule" id="PRU00284"/>
    </source>
</evidence>
<dbReference type="PANTHER" id="PTHR32089">
    <property type="entry name" value="METHYL-ACCEPTING CHEMOTAXIS PROTEIN MCPB"/>
    <property type="match status" value="1"/>
</dbReference>
<dbReference type="InterPro" id="IPR024478">
    <property type="entry name" value="HlyB_4HB_MCP"/>
</dbReference>
<name>A0A3G3JVI4_9BACL</name>
<dbReference type="RefSeq" id="WP_123040302.1">
    <property type="nucleotide sequence ID" value="NZ_CP033433.1"/>
</dbReference>
<dbReference type="Proteomes" id="UP000269097">
    <property type="component" value="Chromosome"/>
</dbReference>
<evidence type="ECO:0000256" key="1">
    <source>
        <dbReference type="ARBA" id="ARBA00004236"/>
    </source>
</evidence>